<proteinExistence type="predicted"/>
<dbReference type="OrthoDB" id="3361872at2"/>
<reference evidence="2" key="1">
    <citation type="submission" date="2016-06" db="EMBL/GenBank/DDBJ databases">
        <authorList>
            <person name="Varghese N."/>
            <person name="Submissions Spin"/>
        </authorList>
    </citation>
    <scope>NUCLEOTIDE SEQUENCE [LARGE SCALE GENOMIC DNA]</scope>
    <source>
        <strain evidence="2">DSM 44100</strain>
    </source>
</reference>
<dbReference type="Proteomes" id="UP000198797">
    <property type="component" value="Unassembled WGS sequence"/>
</dbReference>
<protein>
    <recommendedName>
        <fullName evidence="3">DAGKc domain-containing protein</fullName>
    </recommendedName>
</protein>
<dbReference type="InterPro" id="IPR016064">
    <property type="entry name" value="NAD/diacylglycerol_kinase_sf"/>
</dbReference>
<organism evidence="1 2">
    <name type="scientific">Micromonospora matsumotoense</name>
    <dbReference type="NCBI Taxonomy" id="121616"/>
    <lineage>
        <taxon>Bacteria</taxon>
        <taxon>Bacillati</taxon>
        <taxon>Actinomycetota</taxon>
        <taxon>Actinomycetes</taxon>
        <taxon>Micromonosporales</taxon>
        <taxon>Micromonosporaceae</taxon>
        <taxon>Micromonospora</taxon>
    </lineage>
</organism>
<evidence type="ECO:0000313" key="1">
    <source>
        <dbReference type="EMBL" id="SCF46215.1"/>
    </source>
</evidence>
<dbReference type="EMBL" id="FMCU01000019">
    <property type="protein sequence ID" value="SCF46215.1"/>
    <property type="molecule type" value="Genomic_DNA"/>
</dbReference>
<dbReference type="AlphaFoldDB" id="A0A1C5ALV7"/>
<dbReference type="InterPro" id="IPR017438">
    <property type="entry name" value="ATP-NAD_kinase_N"/>
</dbReference>
<gene>
    <name evidence="1" type="ORF">GA0070216_11991</name>
</gene>
<name>A0A1C5ALV7_9ACTN</name>
<dbReference type="STRING" id="121616.GA0070216_11991"/>
<sequence length="337" mass="35270">MYDVVLLTLGSERDAPGGGCGSGDACCGGTSDPTGKPPAEPGGERCETPRVPVLACADALTARGARVETVIARSDAEVDEVLARLDAPARPDGLTWPDPDSKVRLVVATASDAQLRAVVRRLVRRYAPPPSRRPAELAGNRTVPDLPPIGVLPLDPARGGPHRDLAAQLGLPRDPAAVAAAVLDGGVRRLDLLRNDGGSVTLDGALLGAADDAGRPLHWRGRVEVDDAVLTDGADPILACAIGNAGGYATLDSLPLLTAPDPADGLVEVAVAVPVPTRATLGRRRKIRYEVRRARGRAVAVIPRDERVPFLDDGVEGELSRKRSWWTEPGAWAVFTG</sequence>
<accession>A0A1C5ALV7</accession>
<evidence type="ECO:0000313" key="2">
    <source>
        <dbReference type="Proteomes" id="UP000198797"/>
    </source>
</evidence>
<keyword evidence="2" id="KW-1185">Reference proteome</keyword>
<dbReference type="RefSeq" id="WP_091252165.1">
    <property type="nucleotide sequence ID" value="NZ_FMCU01000019.1"/>
</dbReference>
<dbReference type="Gene3D" id="3.40.50.10330">
    <property type="entry name" value="Probable inorganic polyphosphate/atp-NAD kinase, domain 1"/>
    <property type="match status" value="1"/>
</dbReference>
<dbReference type="SUPFAM" id="SSF111331">
    <property type="entry name" value="NAD kinase/diacylglycerol kinase-like"/>
    <property type="match status" value="1"/>
</dbReference>
<evidence type="ECO:0008006" key="3">
    <source>
        <dbReference type="Google" id="ProtNLM"/>
    </source>
</evidence>